<feature type="chain" id="PRO_5016606084" evidence="3">
    <location>
        <begin position="21"/>
        <end position="154"/>
    </location>
</feature>
<sequence length="154" mass="16514">MAMKKLLIASLLFSSATVYGAEGFVVKDIHFEGLQRVAVGAALLSMPVRTGDTVNDEDISNTIRALFATGNFEDVRVLRDGDTLLVQVKERPTIASITFSGNKSVKDDMLKQNLEASGVRVANPSIAPPLPISRKVWKTSTTASVNIAPALKLS</sequence>
<dbReference type="InterPro" id="IPR034746">
    <property type="entry name" value="POTRA"/>
</dbReference>
<dbReference type="EMBL" id="UGCU01000001">
    <property type="protein sequence ID" value="STJ13293.1"/>
    <property type="molecule type" value="Genomic_DNA"/>
</dbReference>
<feature type="domain" description="POTRA" evidence="4">
    <location>
        <begin position="24"/>
        <end position="91"/>
    </location>
</feature>
<keyword evidence="3" id="KW-0732">Signal</keyword>
<dbReference type="AlphaFoldDB" id="A0A376VP04"/>
<accession>A0A376VP04</accession>
<gene>
    <name evidence="5" type="primary">yaeT_2</name>
    <name evidence="5" type="ORF">NCTC9077_05084</name>
</gene>
<reference evidence="5 6" key="1">
    <citation type="submission" date="2018-06" db="EMBL/GenBank/DDBJ databases">
        <authorList>
            <consortium name="Pathogen Informatics"/>
            <person name="Doyle S."/>
        </authorList>
    </citation>
    <scope>NUCLEOTIDE SEQUENCE [LARGE SCALE GENOMIC DNA]</scope>
    <source>
        <strain evidence="5 6">NCTC9077</strain>
    </source>
</reference>
<feature type="signal peptide" evidence="3">
    <location>
        <begin position="1"/>
        <end position="20"/>
    </location>
</feature>
<evidence type="ECO:0000313" key="5">
    <source>
        <dbReference type="EMBL" id="STJ13293.1"/>
    </source>
</evidence>
<dbReference type="FunFam" id="3.10.20.310:FF:000003">
    <property type="entry name" value="Outer membrane protein assembly factor BamA"/>
    <property type="match status" value="1"/>
</dbReference>
<dbReference type="Proteomes" id="UP000254495">
    <property type="component" value="Unassembled WGS sequence"/>
</dbReference>
<dbReference type="Gene3D" id="3.10.20.310">
    <property type="entry name" value="membrane protein fhac"/>
    <property type="match status" value="1"/>
</dbReference>
<proteinExistence type="predicted"/>
<dbReference type="GO" id="GO:0016020">
    <property type="term" value="C:membrane"/>
    <property type="evidence" value="ECO:0007669"/>
    <property type="project" value="UniProtKB-SubCell"/>
</dbReference>
<evidence type="ECO:0000256" key="1">
    <source>
        <dbReference type="ARBA" id="ARBA00004370"/>
    </source>
</evidence>
<comment type="subcellular location">
    <subcellularLocation>
        <location evidence="1">Membrane</location>
    </subcellularLocation>
</comment>
<evidence type="ECO:0000259" key="4">
    <source>
        <dbReference type="PROSITE" id="PS51779"/>
    </source>
</evidence>
<evidence type="ECO:0000256" key="3">
    <source>
        <dbReference type="SAM" id="SignalP"/>
    </source>
</evidence>
<evidence type="ECO:0000256" key="2">
    <source>
        <dbReference type="ARBA" id="ARBA00023136"/>
    </source>
</evidence>
<protein>
    <submittedName>
        <fullName evidence="5">Outer membrane protein assembly factor</fullName>
    </submittedName>
</protein>
<organism evidence="5 6">
    <name type="scientific">Escherichia coli</name>
    <dbReference type="NCBI Taxonomy" id="562"/>
    <lineage>
        <taxon>Bacteria</taxon>
        <taxon>Pseudomonadati</taxon>
        <taxon>Pseudomonadota</taxon>
        <taxon>Gammaproteobacteria</taxon>
        <taxon>Enterobacterales</taxon>
        <taxon>Enterobacteriaceae</taxon>
        <taxon>Escherichia</taxon>
    </lineage>
</organism>
<keyword evidence="2" id="KW-0472">Membrane</keyword>
<dbReference type="PROSITE" id="PS51779">
    <property type="entry name" value="POTRA"/>
    <property type="match status" value="1"/>
</dbReference>
<evidence type="ECO:0000313" key="6">
    <source>
        <dbReference type="Proteomes" id="UP000254495"/>
    </source>
</evidence>
<name>A0A376VP04_ECOLX</name>